<dbReference type="Gene3D" id="1.10.8.1060">
    <property type="entry name" value="Corynebacterium glutamicum thioredoxin-dependent arsenate reductase, N-terminal domain"/>
    <property type="match status" value="1"/>
</dbReference>
<dbReference type="EMBL" id="JAWLKB010000024">
    <property type="protein sequence ID" value="MDV6270833.1"/>
    <property type="molecule type" value="Genomic_DNA"/>
</dbReference>
<comment type="caution">
    <text evidence="1">The sequence shown here is derived from an EMBL/GenBank/DDBJ whole genome shotgun (WGS) entry which is preliminary data.</text>
</comment>
<reference evidence="1 2" key="1">
    <citation type="submission" date="2023-10" db="EMBL/GenBank/DDBJ databases">
        <title>Development of a sustainable strategy for remediation of hydrocarbon-contaminated territories based on the waste exchange concept.</title>
        <authorList>
            <person name="Krivoruchko A."/>
        </authorList>
    </citation>
    <scope>NUCLEOTIDE SEQUENCE [LARGE SCALE GENOMIC DNA]</scope>
    <source>
        <strain evidence="1 2">IEGM 1203</strain>
    </source>
</reference>
<name>A0ABU4C3P1_RHOGO</name>
<protein>
    <submittedName>
        <fullName evidence="1">Uncharacterized protein</fullName>
    </submittedName>
</protein>
<dbReference type="NCBIfam" id="NF046112">
    <property type="entry name" value="MSMEG_6209_Nter"/>
    <property type="match status" value="1"/>
</dbReference>
<proteinExistence type="predicted"/>
<dbReference type="Proteomes" id="UP001185927">
    <property type="component" value="Unassembled WGS sequence"/>
</dbReference>
<organism evidence="1 2">
    <name type="scientific">Rhodococcus globerulus</name>
    <dbReference type="NCBI Taxonomy" id="33008"/>
    <lineage>
        <taxon>Bacteria</taxon>
        <taxon>Bacillati</taxon>
        <taxon>Actinomycetota</taxon>
        <taxon>Actinomycetes</taxon>
        <taxon>Mycobacteriales</taxon>
        <taxon>Nocardiaceae</taxon>
        <taxon>Rhodococcus</taxon>
    </lineage>
</organism>
<accession>A0ABU4C3P1</accession>
<evidence type="ECO:0000313" key="1">
    <source>
        <dbReference type="EMBL" id="MDV6270833.1"/>
    </source>
</evidence>
<evidence type="ECO:0000313" key="2">
    <source>
        <dbReference type="Proteomes" id="UP001185927"/>
    </source>
</evidence>
<keyword evidence="2" id="KW-1185">Reference proteome</keyword>
<dbReference type="RefSeq" id="WP_317545273.1">
    <property type="nucleotide sequence ID" value="NZ_JAWLKB010000024.1"/>
</dbReference>
<sequence length="67" mass="7455">MKTDEEERLIAHAVTRLSAKYPSVPAEDVARIVASAHVHFDGHRVRDFVPLLVERMAGEKLSSLVDS</sequence>
<gene>
    <name evidence="1" type="ORF">R3Q16_29830</name>
</gene>